<gene>
    <name evidence="6" type="ORF">F3B53_03770</name>
    <name evidence="5" type="ORF">F3D66_14160</name>
    <name evidence="7" type="ORF">PO382_07135</name>
</gene>
<dbReference type="PROSITE" id="PS50043">
    <property type="entry name" value="HTH_LUXR_2"/>
    <property type="match status" value="1"/>
</dbReference>
<evidence type="ECO:0000256" key="3">
    <source>
        <dbReference type="ARBA" id="ARBA00023163"/>
    </source>
</evidence>
<comment type="caution">
    <text evidence="6">The sequence shown here is derived from an EMBL/GenBank/DDBJ whole genome shotgun (WGS) entry which is preliminary data.</text>
</comment>
<dbReference type="Proteomes" id="UP001219389">
    <property type="component" value="Unassembled WGS sequence"/>
</dbReference>
<reference evidence="7" key="2">
    <citation type="submission" date="2022-10" db="EMBL/GenBank/DDBJ databases">
        <title>Human gut microbiome strain richness.</title>
        <authorList>
            <person name="Chen-Liaw A."/>
        </authorList>
    </citation>
    <scope>NUCLEOTIDE SEQUENCE</scope>
    <source>
        <strain evidence="7">BSD2780120875st1_E1_BSD2780120875_150330</strain>
    </source>
</reference>
<keyword evidence="3" id="KW-0804">Transcription</keyword>
<reference evidence="8 9" key="1">
    <citation type="journal article" date="2019" name="Nat. Med.">
        <title>A library of human gut bacterial isolates paired with longitudinal multiomics data enables mechanistic microbiome research.</title>
        <authorList>
            <person name="Poyet M."/>
            <person name="Groussin M."/>
            <person name="Gibbons S.M."/>
            <person name="Avila-Pacheco J."/>
            <person name="Jiang X."/>
            <person name="Kearney S.M."/>
            <person name="Perrotta A.R."/>
            <person name="Berdy B."/>
            <person name="Zhao S."/>
            <person name="Lieberman T.D."/>
            <person name="Swanson P.K."/>
            <person name="Smith M."/>
            <person name="Roesemann S."/>
            <person name="Alexander J.E."/>
            <person name="Rich S.A."/>
            <person name="Livny J."/>
            <person name="Vlamakis H."/>
            <person name="Clish C."/>
            <person name="Bullock K."/>
            <person name="Deik A."/>
            <person name="Scott J."/>
            <person name="Pierce K.A."/>
            <person name="Xavier R.J."/>
            <person name="Alm E.J."/>
        </authorList>
    </citation>
    <scope>NUCLEOTIDE SEQUENCE [LARGE SCALE GENOMIC DNA]</scope>
    <source>
        <strain evidence="5 9">BIOML-A134</strain>
        <strain evidence="6 8">BIOML-A2</strain>
    </source>
</reference>
<name>A0A139LF82_BACOV</name>
<dbReference type="STRING" id="28116.Bovatus_02252"/>
<dbReference type="CDD" id="cd06170">
    <property type="entry name" value="LuxR_C_like"/>
    <property type="match status" value="1"/>
</dbReference>
<keyword evidence="9" id="KW-1185">Reference proteome</keyword>
<dbReference type="AlphaFoldDB" id="A0A139LF82"/>
<dbReference type="PROSITE" id="PS00622">
    <property type="entry name" value="HTH_LUXR_1"/>
    <property type="match status" value="1"/>
</dbReference>
<dbReference type="EMBL" id="VWFC01000003">
    <property type="protein sequence ID" value="KAB1329787.1"/>
    <property type="molecule type" value="Genomic_DNA"/>
</dbReference>
<dbReference type="Proteomes" id="UP000473905">
    <property type="component" value="Unassembled WGS sequence"/>
</dbReference>
<dbReference type="SMART" id="SM00421">
    <property type="entry name" value="HTH_LUXR"/>
    <property type="match status" value="1"/>
</dbReference>
<keyword evidence="2" id="KW-0238">DNA-binding</keyword>
<evidence type="ECO:0000259" key="4">
    <source>
        <dbReference type="PROSITE" id="PS50043"/>
    </source>
</evidence>
<sequence>MDVLQKEIDEVYATQLIADEILDNGVVEQHQRFIHSLTEINGGCAVISDLSNRKSYIAVHPWAHFLGLTPEEAALSVIDSMDEDCIYRRIHPEDLVEKRLLEYQFFQKTFSMSSEERLKYRGRCRIRMMNEKGVYQYIDNLVQIMENTPSGSVWLIFCLYTLSADQRTEQGICPTITHMERGEVETLFFSEEHRNILSEREKEILRCIRKGLSSKEIAAALYISVNTVNRHRQNILEKLSVGNSIEACRAAELMKLLDL</sequence>
<evidence type="ECO:0000256" key="1">
    <source>
        <dbReference type="ARBA" id="ARBA00023015"/>
    </source>
</evidence>
<dbReference type="GO" id="GO:0003677">
    <property type="term" value="F:DNA binding"/>
    <property type="evidence" value="ECO:0007669"/>
    <property type="project" value="UniProtKB-KW"/>
</dbReference>
<dbReference type="EMBL" id="JAQNZF010000007">
    <property type="protein sequence ID" value="MDC2741995.1"/>
    <property type="molecule type" value="Genomic_DNA"/>
</dbReference>
<dbReference type="GO" id="GO:0006355">
    <property type="term" value="P:regulation of DNA-templated transcription"/>
    <property type="evidence" value="ECO:0007669"/>
    <property type="project" value="InterPro"/>
</dbReference>
<dbReference type="Pfam" id="PF00196">
    <property type="entry name" value="GerE"/>
    <property type="match status" value="1"/>
</dbReference>
<dbReference type="PANTHER" id="PTHR44688:SF16">
    <property type="entry name" value="DNA-BINDING TRANSCRIPTIONAL ACTIVATOR DEVR_DOSR"/>
    <property type="match status" value="1"/>
</dbReference>
<dbReference type="Proteomes" id="UP000375690">
    <property type="component" value="Unassembled WGS sequence"/>
</dbReference>
<dbReference type="InterPro" id="IPR036388">
    <property type="entry name" value="WH-like_DNA-bd_sf"/>
</dbReference>
<protein>
    <submittedName>
        <fullName evidence="7">LuxR C-terminal-related transcriptional regulator</fullName>
    </submittedName>
    <submittedName>
        <fullName evidence="6">Response regulator transcription factor</fullName>
    </submittedName>
</protein>
<dbReference type="InterPro" id="IPR000792">
    <property type="entry name" value="Tscrpt_reg_LuxR_C"/>
</dbReference>
<dbReference type="SUPFAM" id="SSF46894">
    <property type="entry name" value="C-terminal effector domain of the bipartite response regulators"/>
    <property type="match status" value="1"/>
</dbReference>
<dbReference type="EMBL" id="VWKB01000018">
    <property type="protein sequence ID" value="KAA4097006.1"/>
    <property type="molecule type" value="Genomic_DNA"/>
</dbReference>
<evidence type="ECO:0000313" key="8">
    <source>
        <dbReference type="Proteomes" id="UP000375690"/>
    </source>
</evidence>
<keyword evidence="1" id="KW-0805">Transcription regulation</keyword>
<accession>A0A139LF82</accession>
<evidence type="ECO:0000313" key="5">
    <source>
        <dbReference type="EMBL" id="KAA4097006.1"/>
    </source>
</evidence>
<evidence type="ECO:0000313" key="7">
    <source>
        <dbReference type="EMBL" id="MDC2741995.1"/>
    </source>
</evidence>
<dbReference type="PRINTS" id="PR00038">
    <property type="entry name" value="HTHLUXR"/>
</dbReference>
<dbReference type="PANTHER" id="PTHR44688">
    <property type="entry name" value="DNA-BINDING TRANSCRIPTIONAL ACTIVATOR DEVR_DOSR"/>
    <property type="match status" value="1"/>
</dbReference>
<dbReference type="Gene3D" id="3.30.450.20">
    <property type="entry name" value="PAS domain"/>
    <property type="match status" value="1"/>
</dbReference>
<feature type="domain" description="HTH luxR-type" evidence="4">
    <location>
        <begin position="190"/>
        <end position="255"/>
    </location>
</feature>
<dbReference type="RefSeq" id="WP_008640988.1">
    <property type="nucleotide sequence ID" value="NZ_CAXTIO010000012.1"/>
</dbReference>
<evidence type="ECO:0000313" key="9">
    <source>
        <dbReference type="Proteomes" id="UP000473905"/>
    </source>
</evidence>
<dbReference type="Gene3D" id="1.10.10.10">
    <property type="entry name" value="Winged helix-like DNA-binding domain superfamily/Winged helix DNA-binding domain"/>
    <property type="match status" value="1"/>
</dbReference>
<dbReference type="InterPro" id="IPR016032">
    <property type="entry name" value="Sig_transdc_resp-reg_C-effctor"/>
</dbReference>
<proteinExistence type="predicted"/>
<evidence type="ECO:0000256" key="2">
    <source>
        <dbReference type="ARBA" id="ARBA00023125"/>
    </source>
</evidence>
<organism evidence="6 8">
    <name type="scientific">Bacteroides ovatus</name>
    <dbReference type="NCBI Taxonomy" id="28116"/>
    <lineage>
        <taxon>Bacteria</taxon>
        <taxon>Pseudomonadati</taxon>
        <taxon>Bacteroidota</taxon>
        <taxon>Bacteroidia</taxon>
        <taxon>Bacteroidales</taxon>
        <taxon>Bacteroidaceae</taxon>
        <taxon>Bacteroides</taxon>
    </lineage>
</organism>
<evidence type="ECO:0000313" key="6">
    <source>
        <dbReference type="EMBL" id="KAB1329787.1"/>
    </source>
</evidence>